<dbReference type="Proteomes" id="UP001597264">
    <property type="component" value="Unassembled WGS sequence"/>
</dbReference>
<proteinExistence type="predicted"/>
<evidence type="ECO:0000313" key="1">
    <source>
        <dbReference type="EMBL" id="MFD1215228.1"/>
    </source>
</evidence>
<keyword evidence="2" id="KW-1185">Reference proteome</keyword>
<organism evidence="1 2">
    <name type="scientific">Microbulbifer celer</name>
    <dbReference type="NCBI Taxonomy" id="435905"/>
    <lineage>
        <taxon>Bacteria</taxon>
        <taxon>Pseudomonadati</taxon>
        <taxon>Pseudomonadota</taxon>
        <taxon>Gammaproteobacteria</taxon>
        <taxon>Cellvibrionales</taxon>
        <taxon>Microbulbiferaceae</taxon>
        <taxon>Microbulbifer</taxon>
    </lineage>
</organism>
<dbReference type="SUPFAM" id="SSF53756">
    <property type="entry name" value="UDP-Glycosyltransferase/glycogen phosphorylase"/>
    <property type="match status" value="1"/>
</dbReference>
<dbReference type="RefSeq" id="WP_230438019.1">
    <property type="nucleotide sequence ID" value="NZ_CP087715.1"/>
</dbReference>
<dbReference type="EMBL" id="JBHTLR010000004">
    <property type="protein sequence ID" value="MFD1215228.1"/>
    <property type="molecule type" value="Genomic_DNA"/>
</dbReference>
<evidence type="ECO:0000313" key="2">
    <source>
        <dbReference type="Proteomes" id="UP001597264"/>
    </source>
</evidence>
<accession>A0ABW3U340</accession>
<name>A0ABW3U340_9GAMM</name>
<gene>
    <name evidence="1" type="ORF">ACFQ2X_01330</name>
</gene>
<comment type="caution">
    <text evidence="1">The sequence shown here is derived from an EMBL/GenBank/DDBJ whole genome shotgun (WGS) entry which is preliminary data.</text>
</comment>
<reference evidence="2" key="1">
    <citation type="journal article" date="2019" name="Int. J. Syst. Evol. Microbiol.">
        <title>The Global Catalogue of Microorganisms (GCM) 10K type strain sequencing project: providing services to taxonomists for standard genome sequencing and annotation.</title>
        <authorList>
            <consortium name="The Broad Institute Genomics Platform"/>
            <consortium name="The Broad Institute Genome Sequencing Center for Infectious Disease"/>
            <person name="Wu L."/>
            <person name="Ma J."/>
        </authorList>
    </citation>
    <scope>NUCLEOTIDE SEQUENCE [LARGE SCALE GENOMIC DNA]</scope>
    <source>
        <strain evidence="2">CCUG 54356</strain>
    </source>
</reference>
<evidence type="ECO:0008006" key="3">
    <source>
        <dbReference type="Google" id="ProtNLM"/>
    </source>
</evidence>
<sequence>MMCGKYFKRNKCSGMVVSWGNNITRSTSLAKVLGFDDFHVRPTFKLKYLKLINYIVAFLRSLWKILVSRPRELVLVGPPTFIFYAIPIIKCFLSETRVTCDFHNGVLRYPWAALPGLKRCIREADLVLSHNGKVKDEIDVFFGVNSRVLTDPLPAAHDTEGEVSSSHVSKIKLNVLVPCSFSIDEPVELILDLCVFAAKKFNLIVTGDYNKIRKREGFKHAFGLANFTGFLPKEKYRHLLASSDVVLCLTNDDSVQMCASNEALGFSKLLLHSNTPVLNGLYSGKELAVDHSVCSIVSAIERLDARKEYWQMYLGDVREFYQSRWHRQFESVFSDGERSR</sequence>
<protein>
    <recommendedName>
        <fullName evidence="3">Glycosyltransferase</fullName>
    </recommendedName>
</protein>